<comment type="caution">
    <text evidence="4">The sequence shown here is derived from an EMBL/GenBank/DDBJ whole genome shotgun (WGS) entry which is preliminary data.</text>
</comment>
<dbReference type="PANTHER" id="PTHR46236">
    <property type="entry name" value="TRAF-LIKE SUPERFAMILY PROTEIN"/>
    <property type="match status" value="1"/>
</dbReference>
<evidence type="ECO:0000259" key="3">
    <source>
        <dbReference type="PROSITE" id="PS50144"/>
    </source>
</evidence>
<evidence type="ECO:0000313" key="5">
    <source>
        <dbReference type="Proteomes" id="UP001341840"/>
    </source>
</evidence>
<dbReference type="Proteomes" id="UP001341840">
    <property type="component" value="Unassembled WGS sequence"/>
</dbReference>
<keyword evidence="5" id="KW-1185">Reference proteome</keyword>
<reference evidence="4 5" key="1">
    <citation type="journal article" date="2023" name="Plants (Basel)">
        <title>Bridging the Gap: Combining Genomics and Transcriptomics Approaches to Understand Stylosanthes scabra, an Orphan Legume from the Brazilian Caatinga.</title>
        <authorList>
            <person name="Ferreira-Neto J.R.C."/>
            <person name="da Silva M.D."/>
            <person name="Binneck E."/>
            <person name="de Melo N.F."/>
            <person name="da Silva R.H."/>
            <person name="de Melo A.L.T.M."/>
            <person name="Pandolfi V."/>
            <person name="Bustamante F.O."/>
            <person name="Brasileiro-Vidal A.C."/>
            <person name="Benko-Iseppon A.M."/>
        </authorList>
    </citation>
    <scope>NUCLEOTIDE SEQUENCE [LARGE SCALE GENOMIC DNA]</scope>
    <source>
        <tissue evidence="4">Leaves</tissue>
    </source>
</reference>
<accession>A0ABU6XFL9</accession>
<evidence type="ECO:0000313" key="4">
    <source>
        <dbReference type="EMBL" id="MED6195413.1"/>
    </source>
</evidence>
<dbReference type="InterPro" id="IPR008974">
    <property type="entry name" value="TRAF-like"/>
</dbReference>
<dbReference type="EMBL" id="JASCZI010211639">
    <property type="protein sequence ID" value="MED6195413.1"/>
    <property type="molecule type" value="Genomic_DNA"/>
</dbReference>
<sequence length="322" mass="37700">MKEQEVKVLTNVKFTWTINNFSKVTCDKELYSGTFFTGPYSWRIGLDARRRCSYEHGNFLSVSLYYAGDFVNFPVERRSANFKLSLVNQLESKYTITSRERENVQLNEVEDDYFWYTFIYIHLNSIVDPKDGYLVNDTCIIVAEVSVNDLGLDQNNPRLFMDFKGLCKIKTDYVLLLEEWCSKHHSLIECHRKRKRSERFNESSFTALGKLLHFLKSKKVKDMMDDGACKELQYLWEEVEVRFDDLRWLEPHVKYALTYFEKEAEIEELEGDVADLEENVKSLKAEAIALNADLETTKKELAKAEEGFVVRDLDDELGCEIP</sequence>
<name>A0ABU6XFL9_9FABA</name>
<dbReference type="PANTHER" id="PTHR46236:SF35">
    <property type="entry name" value="MATH DOMAIN-CONTAINING PROTEIN"/>
    <property type="match status" value="1"/>
</dbReference>
<feature type="domain" description="MATH" evidence="3">
    <location>
        <begin position="11"/>
        <end position="145"/>
    </location>
</feature>
<dbReference type="InterPro" id="IPR050804">
    <property type="entry name" value="MCC"/>
</dbReference>
<dbReference type="InterPro" id="IPR002083">
    <property type="entry name" value="MATH/TRAF_dom"/>
</dbReference>
<evidence type="ECO:0000256" key="1">
    <source>
        <dbReference type="ARBA" id="ARBA00023054"/>
    </source>
</evidence>
<dbReference type="Gene3D" id="6.10.140.920">
    <property type="match status" value="1"/>
</dbReference>
<dbReference type="Pfam" id="PF22486">
    <property type="entry name" value="MATH_2"/>
    <property type="match status" value="1"/>
</dbReference>
<evidence type="ECO:0000256" key="2">
    <source>
        <dbReference type="SAM" id="Coils"/>
    </source>
</evidence>
<proteinExistence type="predicted"/>
<gene>
    <name evidence="4" type="ORF">PIB30_037693</name>
</gene>
<dbReference type="Gene3D" id="2.60.210.10">
    <property type="entry name" value="Apoptosis, Tumor Necrosis Factor Receptor Associated Protein 2, Chain A"/>
    <property type="match status" value="1"/>
</dbReference>
<feature type="coiled-coil region" evidence="2">
    <location>
        <begin position="259"/>
        <end position="307"/>
    </location>
</feature>
<keyword evidence="1 2" id="KW-0175">Coiled coil</keyword>
<dbReference type="PROSITE" id="PS50144">
    <property type="entry name" value="MATH"/>
    <property type="match status" value="1"/>
</dbReference>
<protein>
    <recommendedName>
        <fullName evidence="3">MATH domain-containing protein</fullName>
    </recommendedName>
</protein>
<organism evidence="4 5">
    <name type="scientific">Stylosanthes scabra</name>
    <dbReference type="NCBI Taxonomy" id="79078"/>
    <lineage>
        <taxon>Eukaryota</taxon>
        <taxon>Viridiplantae</taxon>
        <taxon>Streptophyta</taxon>
        <taxon>Embryophyta</taxon>
        <taxon>Tracheophyta</taxon>
        <taxon>Spermatophyta</taxon>
        <taxon>Magnoliopsida</taxon>
        <taxon>eudicotyledons</taxon>
        <taxon>Gunneridae</taxon>
        <taxon>Pentapetalae</taxon>
        <taxon>rosids</taxon>
        <taxon>fabids</taxon>
        <taxon>Fabales</taxon>
        <taxon>Fabaceae</taxon>
        <taxon>Papilionoideae</taxon>
        <taxon>50 kb inversion clade</taxon>
        <taxon>dalbergioids sensu lato</taxon>
        <taxon>Dalbergieae</taxon>
        <taxon>Pterocarpus clade</taxon>
        <taxon>Stylosanthes</taxon>
    </lineage>
</organism>
<dbReference type="CDD" id="cd00121">
    <property type="entry name" value="MATH"/>
    <property type="match status" value="1"/>
</dbReference>
<dbReference type="SUPFAM" id="SSF49599">
    <property type="entry name" value="TRAF domain-like"/>
    <property type="match status" value="1"/>
</dbReference>